<feature type="compositionally biased region" description="Low complexity" evidence="1">
    <location>
        <begin position="102"/>
        <end position="126"/>
    </location>
</feature>
<organism evidence="2 3">
    <name type="scientific">Cronobacter sakazakii (strain ATCC BAA-894)</name>
    <name type="common">Enterobacter sakazakii</name>
    <dbReference type="NCBI Taxonomy" id="290339"/>
    <lineage>
        <taxon>Bacteria</taxon>
        <taxon>Pseudomonadati</taxon>
        <taxon>Pseudomonadota</taxon>
        <taxon>Gammaproteobacteria</taxon>
        <taxon>Enterobacterales</taxon>
        <taxon>Enterobacteriaceae</taxon>
        <taxon>Cronobacter</taxon>
    </lineage>
</organism>
<dbReference type="Gene3D" id="1.10.10.10">
    <property type="entry name" value="Winged helix-like DNA-binding domain superfamily/Winged helix DNA-binding domain"/>
    <property type="match status" value="1"/>
</dbReference>
<dbReference type="AlphaFoldDB" id="A7MGK7"/>
<evidence type="ECO:0000313" key="2">
    <source>
        <dbReference type="EMBL" id="ABU76868.1"/>
    </source>
</evidence>
<name>A7MGK7_CROS8</name>
<evidence type="ECO:0008006" key="4">
    <source>
        <dbReference type="Google" id="ProtNLM"/>
    </source>
</evidence>
<dbReference type="Proteomes" id="UP000000260">
    <property type="component" value="Chromosome"/>
</dbReference>
<keyword evidence="3" id="KW-1185">Reference proteome</keyword>
<feature type="region of interest" description="Disordered" evidence="1">
    <location>
        <begin position="90"/>
        <end position="126"/>
    </location>
</feature>
<dbReference type="HOGENOM" id="CLU_047944_1_0_6"/>
<sequence length="285" mass="31687">MSMELMAKAMKITVGNPLRKLVLIKLADNASDKGECWPSYQHIADQCEITKRSVMNHIAALCEAGLVEKEARIGPKGNSSNLYILKLDNPAKSPAGSERNSLRGSESGSLPSESLSPEGSESGSLRTSHFIEPVNEPITSENATASSGAVKKHKDLIVPIRSHAAIRSPKGDKWGTVDDLRTAELIFGKVQEVTPAARKPNWAAWANDIRLMRIALNVTHAEIWQVFSWANTDHFWQTNILCPAKLREKWPTLTAQMTRPIRYRLAITQQHTPHWNSPEAWEDVL</sequence>
<proteinExistence type="predicted"/>
<dbReference type="RefSeq" id="WP_012124599.1">
    <property type="nucleotide sequence ID" value="NC_009778.1"/>
</dbReference>
<reference evidence="2 3" key="1">
    <citation type="journal article" date="2010" name="PLoS ONE">
        <title>Genome sequence of Cronobacter sakazakii BAA-894 and comparative genomic hybridization analysis with other Cronobacter species.</title>
        <authorList>
            <person name="Kucerova E."/>
            <person name="Clifton S.W."/>
            <person name="Xia X.Q."/>
            <person name="Long F."/>
            <person name="Porwollik S."/>
            <person name="Fulton L."/>
            <person name="Fronick C."/>
            <person name="Minx P."/>
            <person name="Kyung K."/>
            <person name="Warren W."/>
            <person name="Fulton R."/>
            <person name="Feng D."/>
            <person name="Wollam A."/>
            <person name="Shah N."/>
            <person name="Bhonagiri V."/>
            <person name="Nash W.E."/>
            <person name="Hallsworth-Pepin K."/>
            <person name="Wilson R.K."/>
            <person name="McClelland M."/>
            <person name="Forsythe S.J."/>
        </authorList>
    </citation>
    <scope>NUCLEOTIDE SEQUENCE [LARGE SCALE GENOMIC DNA]</scope>
    <source>
        <strain evidence="2 3">ATCC BAA-894</strain>
    </source>
</reference>
<dbReference type="InterPro" id="IPR036390">
    <property type="entry name" value="WH_DNA-bd_sf"/>
</dbReference>
<dbReference type="KEGG" id="esa:ESA_01614"/>
<evidence type="ECO:0000313" key="3">
    <source>
        <dbReference type="Proteomes" id="UP000000260"/>
    </source>
</evidence>
<dbReference type="InterPro" id="IPR036388">
    <property type="entry name" value="WH-like_DNA-bd_sf"/>
</dbReference>
<dbReference type="EMBL" id="CP000783">
    <property type="protein sequence ID" value="ABU76868.1"/>
    <property type="molecule type" value="Genomic_DNA"/>
</dbReference>
<gene>
    <name evidence="2" type="ordered locus">ESA_01614</name>
</gene>
<accession>A7MGK7</accession>
<protein>
    <recommendedName>
        <fullName evidence="4">Helix-turn-helix domain-containing protein</fullName>
    </recommendedName>
</protein>
<dbReference type="Pfam" id="PF13730">
    <property type="entry name" value="HTH_36"/>
    <property type="match status" value="1"/>
</dbReference>
<dbReference type="SUPFAM" id="SSF46785">
    <property type="entry name" value="Winged helix' DNA-binding domain"/>
    <property type="match status" value="1"/>
</dbReference>
<evidence type="ECO:0000256" key="1">
    <source>
        <dbReference type="SAM" id="MobiDB-lite"/>
    </source>
</evidence>